<evidence type="ECO:0000313" key="4">
    <source>
        <dbReference type="EMBL" id="MDB1122696.1"/>
    </source>
</evidence>
<feature type="domain" description="EAL" evidence="2">
    <location>
        <begin position="209"/>
        <end position="460"/>
    </location>
</feature>
<dbReference type="CDD" id="cd01949">
    <property type="entry name" value="GGDEF"/>
    <property type="match status" value="1"/>
</dbReference>
<feature type="domain" description="GGDEF" evidence="3">
    <location>
        <begin position="67"/>
        <end position="200"/>
    </location>
</feature>
<dbReference type="RefSeq" id="WP_272132640.1">
    <property type="nucleotide sequence ID" value="NZ_JAQLOI010000001.1"/>
</dbReference>
<evidence type="ECO:0000259" key="2">
    <source>
        <dbReference type="PROSITE" id="PS50883"/>
    </source>
</evidence>
<keyword evidence="5" id="KW-1185">Reference proteome</keyword>
<proteinExistence type="predicted"/>
<reference evidence="4 5" key="1">
    <citation type="submission" date="2023-01" db="EMBL/GenBank/DDBJ databases">
        <title>Vibrio sp. KJ40-1 sp.nov, isolated from marine algae.</title>
        <authorList>
            <person name="Butt M."/>
            <person name="Kim J.M.J."/>
            <person name="Jeon C.O.C."/>
        </authorList>
    </citation>
    <scope>NUCLEOTIDE SEQUENCE [LARGE SCALE GENOMIC DNA]</scope>
    <source>
        <strain evidence="4 5">KJ40-1</strain>
    </source>
</reference>
<dbReference type="InterPro" id="IPR035919">
    <property type="entry name" value="EAL_sf"/>
</dbReference>
<dbReference type="PANTHER" id="PTHR44757">
    <property type="entry name" value="DIGUANYLATE CYCLASE DGCP"/>
    <property type="match status" value="1"/>
</dbReference>
<dbReference type="PROSITE" id="PS50887">
    <property type="entry name" value="GGDEF"/>
    <property type="match status" value="1"/>
</dbReference>
<dbReference type="Gene3D" id="3.20.20.450">
    <property type="entry name" value="EAL domain"/>
    <property type="match status" value="1"/>
</dbReference>
<dbReference type="InterPro" id="IPR043128">
    <property type="entry name" value="Rev_trsase/Diguanyl_cyclase"/>
</dbReference>
<sequence>MTISSIYNRFDEVENYVALFTDITTIKEHQVQLEYIAHFDELTKLPNRKHLVDSLAQSMLRCQHLNQSLAVAYIDLDGFKSKNDTYGHTVGDELLIEVSSRMRQVLRQEDTLARIGGDEFVAVITGFKDQVDCEKTLERLLGAASEPVRVENALLQTSASIGAALYPQDNVNADKLLRHADQAMYTAKRLGRNRYQLFNDAQHSERDSRMKDIKRIEQGLKNNEFVLHYQPKVNMRTGAVIGVEALIRWQHPERGMLYPNAFLPLIDNHMFSIDLGEWVIDTALGQIAQWKVLGVNIPVSVNIDAIQLQSENFAKRLTSLLSSHSSVNAQSLQLEILETSALSDLKHVAKLMESCEVSFSLDDFGTGYSSLTYLRHLPTNQIKIDKSFVQDMLVNVNDSIMVESIIGLANSFKREVIAEGVETSAHGAALLQLGCELAQGYAIARPMPAKEMPHWIETWTPEAIWQINNNAYSNLS</sequence>
<dbReference type="Gene3D" id="3.30.70.270">
    <property type="match status" value="1"/>
</dbReference>
<dbReference type="Pfam" id="PF00990">
    <property type="entry name" value="GGDEF"/>
    <property type="match status" value="1"/>
</dbReference>
<organism evidence="4 5">
    <name type="scientific">Vibrio algarum</name>
    <dbReference type="NCBI Taxonomy" id="3020714"/>
    <lineage>
        <taxon>Bacteria</taxon>
        <taxon>Pseudomonadati</taxon>
        <taxon>Pseudomonadota</taxon>
        <taxon>Gammaproteobacteria</taxon>
        <taxon>Vibrionales</taxon>
        <taxon>Vibrionaceae</taxon>
        <taxon>Vibrio</taxon>
    </lineage>
</organism>
<dbReference type="SUPFAM" id="SSF55073">
    <property type="entry name" value="Nucleotide cyclase"/>
    <property type="match status" value="1"/>
</dbReference>
<dbReference type="PANTHER" id="PTHR44757:SF2">
    <property type="entry name" value="BIOFILM ARCHITECTURE MAINTENANCE PROTEIN MBAA"/>
    <property type="match status" value="1"/>
</dbReference>
<dbReference type="CDD" id="cd01948">
    <property type="entry name" value="EAL"/>
    <property type="match status" value="1"/>
</dbReference>
<dbReference type="Pfam" id="PF00563">
    <property type="entry name" value="EAL"/>
    <property type="match status" value="1"/>
</dbReference>
<dbReference type="Proteomes" id="UP001210678">
    <property type="component" value="Unassembled WGS sequence"/>
</dbReference>
<dbReference type="NCBIfam" id="TIGR00254">
    <property type="entry name" value="GGDEF"/>
    <property type="match status" value="1"/>
</dbReference>
<dbReference type="InterPro" id="IPR000700">
    <property type="entry name" value="PAS-assoc_C"/>
</dbReference>
<dbReference type="InterPro" id="IPR052155">
    <property type="entry name" value="Biofilm_reg_signaling"/>
</dbReference>
<gene>
    <name evidence="4" type="ORF">PGX00_02785</name>
</gene>
<comment type="caution">
    <text evidence="4">The sequence shown here is derived from an EMBL/GenBank/DDBJ whole genome shotgun (WGS) entry which is preliminary data.</text>
</comment>
<dbReference type="PROSITE" id="PS50113">
    <property type="entry name" value="PAC"/>
    <property type="match status" value="1"/>
</dbReference>
<dbReference type="InterPro" id="IPR000160">
    <property type="entry name" value="GGDEF_dom"/>
</dbReference>
<accession>A0ABT4YMC5</accession>
<dbReference type="InterPro" id="IPR001633">
    <property type="entry name" value="EAL_dom"/>
</dbReference>
<feature type="domain" description="PAC" evidence="1">
    <location>
        <begin position="1"/>
        <end position="35"/>
    </location>
</feature>
<dbReference type="SMART" id="SM00267">
    <property type="entry name" value="GGDEF"/>
    <property type="match status" value="1"/>
</dbReference>
<name>A0ABT4YMC5_9VIBR</name>
<evidence type="ECO:0000313" key="5">
    <source>
        <dbReference type="Proteomes" id="UP001210678"/>
    </source>
</evidence>
<protein>
    <submittedName>
        <fullName evidence="4">EAL domain-containing protein</fullName>
    </submittedName>
</protein>
<evidence type="ECO:0000259" key="3">
    <source>
        <dbReference type="PROSITE" id="PS50887"/>
    </source>
</evidence>
<dbReference type="SMART" id="SM00052">
    <property type="entry name" value="EAL"/>
    <property type="match status" value="1"/>
</dbReference>
<dbReference type="InterPro" id="IPR029787">
    <property type="entry name" value="Nucleotide_cyclase"/>
</dbReference>
<evidence type="ECO:0000259" key="1">
    <source>
        <dbReference type="PROSITE" id="PS50113"/>
    </source>
</evidence>
<dbReference type="SUPFAM" id="SSF141868">
    <property type="entry name" value="EAL domain-like"/>
    <property type="match status" value="1"/>
</dbReference>
<dbReference type="EMBL" id="JAQLOI010000001">
    <property type="protein sequence ID" value="MDB1122696.1"/>
    <property type="molecule type" value="Genomic_DNA"/>
</dbReference>
<dbReference type="PROSITE" id="PS50883">
    <property type="entry name" value="EAL"/>
    <property type="match status" value="1"/>
</dbReference>